<dbReference type="Proteomes" id="UP000184076">
    <property type="component" value="Unassembled WGS sequence"/>
</dbReference>
<evidence type="ECO:0000313" key="6">
    <source>
        <dbReference type="EMBL" id="SHF29559.1"/>
    </source>
</evidence>
<evidence type="ECO:0000256" key="1">
    <source>
        <dbReference type="ARBA" id="ARBA00004141"/>
    </source>
</evidence>
<protein>
    <submittedName>
        <fullName evidence="6">Amino acid transporter</fullName>
    </submittedName>
</protein>
<sequence length="413" mass="42292">MVCPETLALAGNAAGRIGPAFAGALAAAGILHGLTAWNLGRTGDAIGRRASPEEVLEAGLGGAWTGVLLAARWTLTAGLATGVCAGAGFAFNEIFYHAFPNFAFAALIPAGLGLLRIRGRDLAERIQVGAVAIALAGLLVLVAWALLLPDAFAPGETAQTTPATGIRTCLLALTALAGFELALEPGEGNRPEAFRAMVFALAIGALVLIAWTWMAAAVVPASKLAASTLPHLLAARRIAGPPGRTIMGLVIISGSVAVVNALMAGASGTLRRMSRRGLLPKGYLSEATRVRIFEGFSAAWILGWLVSGMAGSPNLEVLIRAGWILWLFHYGILHLAAYRIQKTTVEGGRPPGLTLSAAAAAGYAVSSLALVVLDPSPWKVAAAAIAPALLAVPAVRGYIRSGRGGERVSSASP</sequence>
<feature type="transmembrane region" description="Helical" evidence="5">
    <location>
        <begin position="94"/>
        <end position="114"/>
    </location>
</feature>
<organism evidence="6 7">
    <name type="scientific">Desulfacinum infernum DSM 9756</name>
    <dbReference type="NCBI Taxonomy" id="1121391"/>
    <lineage>
        <taxon>Bacteria</taxon>
        <taxon>Pseudomonadati</taxon>
        <taxon>Thermodesulfobacteriota</taxon>
        <taxon>Syntrophobacteria</taxon>
        <taxon>Syntrophobacterales</taxon>
        <taxon>Syntrophobacteraceae</taxon>
        <taxon>Desulfacinum</taxon>
    </lineage>
</organism>
<feature type="transmembrane region" description="Helical" evidence="5">
    <location>
        <begin position="291"/>
        <end position="311"/>
    </location>
</feature>
<name>A0A1M5AH07_9BACT</name>
<evidence type="ECO:0000313" key="7">
    <source>
        <dbReference type="Proteomes" id="UP000184076"/>
    </source>
</evidence>
<feature type="transmembrane region" description="Helical" evidence="5">
    <location>
        <begin position="195"/>
        <end position="214"/>
    </location>
</feature>
<accession>A0A1M5AH07</accession>
<dbReference type="EMBL" id="FQVB01000014">
    <property type="protein sequence ID" value="SHF29559.1"/>
    <property type="molecule type" value="Genomic_DNA"/>
</dbReference>
<keyword evidence="3 5" id="KW-1133">Transmembrane helix</keyword>
<dbReference type="Gene3D" id="1.20.1740.10">
    <property type="entry name" value="Amino acid/polyamine transporter I"/>
    <property type="match status" value="1"/>
</dbReference>
<dbReference type="PANTHER" id="PTHR42770">
    <property type="entry name" value="AMINO ACID TRANSPORTER-RELATED"/>
    <property type="match status" value="1"/>
</dbReference>
<evidence type="ECO:0000256" key="5">
    <source>
        <dbReference type="SAM" id="Phobius"/>
    </source>
</evidence>
<feature type="transmembrane region" description="Helical" evidence="5">
    <location>
        <begin position="20"/>
        <end position="40"/>
    </location>
</feature>
<feature type="transmembrane region" description="Helical" evidence="5">
    <location>
        <begin position="378"/>
        <end position="399"/>
    </location>
</feature>
<evidence type="ECO:0000256" key="4">
    <source>
        <dbReference type="ARBA" id="ARBA00023136"/>
    </source>
</evidence>
<feature type="transmembrane region" description="Helical" evidence="5">
    <location>
        <begin position="61"/>
        <end position="88"/>
    </location>
</feature>
<dbReference type="AlphaFoldDB" id="A0A1M5AH07"/>
<proteinExistence type="predicted"/>
<evidence type="ECO:0000256" key="3">
    <source>
        <dbReference type="ARBA" id="ARBA00022989"/>
    </source>
</evidence>
<feature type="transmembrane region" description="Helical" evidence="5">
    <location>
        <begin position="126"/>
        <end position="145"/>
    </location>
</feature>
<keyword evidence="7" id="KW-1185">Reference proteome</keyword>
<dbReference type="STRING" id="1121391.SAMN02745206_01709"/>
<reference evidence="7" key="1">
    <citation type="submission" date="2016-11" db="EMBL/GenBank/DDBJ databases">
        <authorList>
            <person name="Varghese N."/>
            <person name="Submissions S."/>
        </authorList>
    </citation>
    <scope>NUCLEOTIDE SEQUENCE [LARGE SCALE GENOMIC DNA]</scope>
    <source>
        <strain evidence="7">DSM 9756</strain>
    </source>
</reference>
<dbReference type="PANTHER" id="PTHR42770:SF7">
    <property type="entry name" value="MEMBRANE PROTEIN"/>
    <property type="match status" value="1"/>
</dbReference>
<gene>
    <name evidence="6" type="ORF">SAMN02745206_01709</name>
</gene>
<evidence type="ECO:0000256" key="2">
    <source>
        <dbReference type="ARBA" id="ARBA00022692"/>
    </source>
</evidence>
<keyword evidence="2 5" id="KW-0812">Transmembrane</keyword>
<feature type="transmembrane region" description="Helical" evidence="5">
    <location>
        <begin position="165"/>
        <end position="183"/>
    </location>
</feature>
<feature type="transmembrane region" description="Helical" evidence="5">
    <location>
        <begin position="352"/>
        <end position="372"/>
    </location>
</feature>
<comment type="subcellular location">
    <subcellularLocation>
        <location evidence="1">Membrane</location>
        <topology evidence="1">Multi-pass membrane protein</topology>
    </subcellularLocation>
</comment>
<dbReference type="InterPro" id="IPR050367">
    <property type="entry name" value="APC_superfamily"/>
</dbReference>
<keyword evidence="4 5" id="KW-0472">Membrane</keyword>
<dbReference type="GO" id="GO:0016020">
    <property type="term" value="C:membrane"/>
    <property type="evidence" value="ECO:0007669"/>
    <property type="project" value="UniProtKB-SubCell"/>
</dbReference>
<feature type="transmembrane region" description="Helical" evidence="5">
    <location>
        <begin position="317"/>
        <end position="340"/>
    </location>
</feature>
<feature type="transmembrane region" description="Helical" evidence="5">
    <location>
        <begin position="246"/>
        <end position="270"/>
    </location>
</feature>